<keyword evidence="11" id="KW-0206">Cytoskeleton</keyword>
<evidence type="ECO:0000256" key="8">
    <source>
        <dbReference type="ARBA" id="ARBA00022990"/>
    </source>
</evidence>
<feature type="domain" description="Thioesterase" evidence="24">
    <location>
        <begin position="79"/>
        <end position="152"/>
    </location>
</feature>
<comment type="catalytic activity">
    <reaction evidence="15">
        <text>dodecanoyl-CoA + H2O = dodecanoate + CoA + H(+)</text>
        <dbReference type="Rhea" id="RHEA:30135"/>
        <dbReference type="ChEBI" id="CHEBI:15377"/>
        <dbReference type="ChEBI" id="CHEBI:15378"/>
        <dbReference type="ChEBI" id="CHEBI:18262"/>
        <dbReference type="ChEBI" id="CHEBI:57287"/>
        <dbReference type="ChEBI" id="CHEBI:57375"/>
    </reaction>
    <physiologicalReaction direction="left-to-right" evidence="15">
        <dbReference type="Rhea" id="RHEA:30136"/>
    </physiologicalReaction>
</comment>
<comment type="function">
    <text evidence="18">Catalyzes the hydrolysis of acyl-CoAs into free fatty acids and coenzyme A (CoASH), regulating their respective intracellular levels. Has acyl-CoA thioesterase activity towards medium (C12) and long-chain (C18) fatty acyl-CoA substrates. Can also hydrolyze 3-hydroxyphenylacetyl-CoA and 3,4-dihydroxyphenylacetyl-CoA (in vitro). May play a role in controlling adaptive thermogenesis.</text>
</comment>
<evidence type="ECO:0000256" key="23">
    <source>
        <dbReference type="ARBA" id="ARBA00083956"/>
    </source>
</evidence>
<comment type="similarity">
    <text evidence="5">Belongs to the thioesterase PaaI family.</text>
</comment>
<proteinExistence type="inferred from homology"/>
<keyword evidence="10" id="KW-0496">Mitochondrion</keyword>
<evidence type="ECO:0000256" key="3">
    <source>
        <dbReference type="ARBA" id="ARBA00004186"/>
    </source>
</evidence>
<organism evidence="25">
    <name type="scientific">Magallana gigas</name>
    <name type="common">Pacific oyster</name>
    <name type="synonym">Crassostrea gigas</name>
    <dbReference type="NCBI Taxonomy" id="29159"/>
    <lineage>
        <taxon>Eukaryota</taxon>
        <taxon>Metazoa</taxon>
        <taxon>Spiralia</taxon>
        <taxon>Lophotrochozoa</taxon>
        <taxon>Mollusca</taxon>
        <taxon>Bivalvia</taxon>
        <taxon>Autobranchia</taxon>
        <taxon>Pteriomorphia</taxon>
        <taxon>Ostreida</taxon>
        <taxon>Ostreoidea</taxon>
        <taxon>Ostreidae</taxon>
        <taxon>Magallana</taxon>
    </lineage>
</organism>
<dbReference type="Gene3D" id="3.10.129.10">
    <property type="entry name" value="Hotdog Thioesterase"/>
    <property type="match status" value="1"/>
</dbReference>
<dbReference type="GO" id="GO:0005634">
    <property type="term" value="C:nucleus"/>
    <property type="evidence" value="ECO:0007669"/>
    <property type="project" value="UniProtKB-SubCell"/>
</dbReference>
<protein>
    <recommendedName>
        <fullName evidence="20">Acyl-coenzyme A thioesterase 13</fullName>
    </recommendedName>
    <alternativeName>
        <fullName evidence="22">Hotdog-fold thioesterase superfamily member 2</fullName>
    </alternativeName>
    <alternativeName>
        <fullName evidence="21">Palmitoyl-CoA hydrolase</fullName>
    </alternativeName>
    <alternativeName>
        <fullName evidence="23">Thioesterase superfamily member 2</fullName>
    </alternativeName>
</protein>
<dbReference type="InterPro" id="IPR039298">
    <property type="entry name" value="ACOT13"/>
</dbReference>
<evidence type="ECO:0000256" key="4">
    <source>
        <dbReference type="ARBA" id="ARBA00004514"/>
    </source>
</evidence>
<accession>K1PJ43</accession>
<evidence type="ECO:0000256" key="2">
    <source>
        <dbReference type="ARBA" id="ARBA00004173"/>
    </source>
</evidence>
<dbReference type="CDD" id="cd03443">
    <property type="entry name" value="PaaI_thioesterase"/>
    <property type="match status" value="1"/>
</dbReference>
<dbReference type="FunCoup" id="K1PJ43">
    <property type="interactions" value="795"/>
</dbReference>
<comment type="catalytic activity">
    <reaction evidence="17">
        <text>a fatty acyl-CoA + H2O = a fatty acid + CoA + H(+)</text>
        <dbReference type="Rhea" id="RHEA:16781"/>
        <dbReference type="ChEBI" id="CHEBI:15377"/>
        <dbReference type="ChEBI" id="CHEBI:15378"/>
        <dbReference type="ChEBI" id="CHEBI:28868"/>
        <dbReference type="ChEBI" id="CHEBI:57287"/>
        <dbReference type="ChEBI" id="CHEBI:77636"/>
    </reaction>
    <physiologicalReaction direction="left-to-right" evidence="17">
        <dbReference type="Rhea" id="RHEA:16782"/>
    </physiologicalReaction>
</comment>
<evidence type="ECO:0000256" key="1">
    <source>
        <dbReference type="ARBA" id="ARBA00004123"/>
    </source>
</evidence>
<comment type="catalytic activity">
    <reaction evidence="16">
        <text>hexanoyl-CoA + H2O = hexanoate + CoA + H(+)</text>
        <dbReference type="Rhea" id="RHEA:40115"/>
        <dbReference type="ChEBI" id="CHEBI:15377"/>
        <dbReference type="ChEBI" id="CHEBI:15378"/>
        <dbReference type="ChEBI" id="CHEBI:17120"/>
        <dbReference type="ChEBI" id="CHEBI:57287"/>
        <dbReference type="ChEBI" id="CHEBI:62620"/>
    </reaction>
    <physiologicalReaction direction="left-to-right" evidence="16">
        <dbReference type="Rhea" id="RHEA:40116"/>
    </physiologicalReaction>
</comment>
<keyword evidence="6" id="KW-0963">Cytoplasm</keyword>
<dbReference type="EMBL" id="JH819092">
    <property type="protein sequence ID" value="EKC18944.1"/>
    <property type="molecule type" value="Genomic_DNA"/>
</dbReference>
<dbReference type="SUPFAM" id="SSF54637">
    <property type="entry name" value="Thioesterase/thiol ester dehydrase-isomerase"/>
    <property type="match status" value="1"/>
</dbReference>
<dbReference type="InterPro" id="IPR003736">
    <property type="entry name" value="PAAI_dom"/>
</dbReference>
<dbReference type="GO" id="GO:0006629">
    <property type="term" value="P:lipid metabolic process"/>
    <property type="evidence" value="ECO:0007669"/>
    <property type="project" value="UniProtKB-KW"/>
</dbReference>
<dbReference type="GO" id="GO:0047617">
    <property type="term" value="F:fatty acyl-CoA hydrolase activity"/>
    <property type="evidence" value="ECO:0007669"/>
    <property type="project" value="InterPro"/>
</dbReference>
<name>K1PJ43_MAGGI</name>
<dbReference type="InterPro" id="IPR029069">
    <property type="entry name" value="HotDog_dom_sf"/>
</dbReference>
<evidence type="ECO:0000256" key="14">
    <source>
        <dbReference type="ARBA" id="ARBA00047969"/>
    </source>
</evidence>
<evidence type="ECO:0000256" key="18">
    <source>
        <dbReference type="ARBA" id="ARBA00058205"/>
    </source>
</evidence>
<gene>
    <name evidence="25" type="ORF">CGI_10010231</name>
</gene>
<evidence type="ECO:0000256" key="10">
    <source>
        <dbReference type="ARBA" id="ARBA00023128"/>
    </source>
</evidence>
<evidence type="ECO:0000256" key="6">
    <source>
        <dbReference type="ARBA" id="ARBA00022490"/>
    </source>
</evidence>
<dbReference type="InParanoid" id="K1PJ43"/>
<evidence type="ECO:0000256" key="11">
    <source>
        <dbReference type="ARBA" id="ARBA00023212"/>
    </source>
</evidence>
<evidence type="ECO:0000256" key="21">
    <source>
        <dbReference type="ARBA" id="ARBA00075657"/>
    </source>
</evidence>
<keyword evidence="12" id="KW-0539">Nucleus</keyword>
<evidence type="ECO:0000256" key="20">
    <source>
        <dbReference type="ARBA" id="ARBA00067273"/>
    </source>
</evidence>
<keyword evidence="9" id="KW-0443">Lipid metabolism</keyword>
<dbReference type="PANTHER" id="PTHR21660:SF1">
    <property type="entry name" value="ACYL-COENZYME A THIOESTERASE 13"/>
    <property type="match status" value="1"/>
</dbReference>
<comment type="subunit">
    <text evidence="19">Homotetramer. Interacts with PCTP.</text>
</comment>
<evidence type="ECO:0000259" key="24">
    <source>
        <dbReference type="Pfam" id="PF03061"/>
    </source>
</evidence>
<comment type="catalytic activity">
    <reaction evidence="13">
        <text>octanoyl-CoA + H2O = octanoate + CoA + H(+)</text>
        <dbReference type="Rhea" id="RHEA:30143"/>
        <dbReference type="ChEBI" id="CHEBI:15377"/>
        <dbReference type="ChEBI" id="CHEBI:15378"/>
        <dbReference type="ChEBI" id="CHEBI:25646"/>
        <dbReference type="ChEBI" id="CHEBI:57287"/>
        <dbReference type="ChEBI" id="CHEBI:57386"/>
    </reaction>
    <physiologicalReaction direction="left-to-right" evidence="13">
        <dbReference type="Rhea" id="RHEA:30144"/>
    </physiologicalReaction>
</comment>
<evidence type="ECO:0000256" key="5">
    <source>
        <dbReference type="ARBA" id="ARBA00008324"/>
    </source>
</evidence>
<keyword evidence="7" id="KW-0378">Hydrolase</keyword>
<comment type="subcellular location">
    <subcellularLocation>
        <location evidence="3">Cytoplasm</location>
        <location evidence="3">Cytoskeleton</location>
        <location evidence="3">Spindle</location>
    </subcellularLocation>
    <subcellularLocation>
        <location evidence="4">Cytoplasm</location>
        <location evidence="4">Cytosol</location>
    </subcellularLocation>
    <subcellularLocation>
        <location evidence="2">Mitochondrion</location>
    </subcellularLocation>
    <subcellularLocation>
        <location evidence="1">Nucleus</location>
    </subcellularLocation>
</comment>
<sequence>MSCGLVVRYRLKSKPDSFEFGNANMSGARNGLAFLKQMIKFRTEAKSFENVLQGVRVVGGGDGKCTCEMTVMEEHQNAGGTLHGGVTATLVDAISTWALMTTPREVPGVSIDLSVSFMKPVRVGEDIVIDADTLKVGKTLAFCSVDIKLKSTGSLVAQGKHTKYVG</sequence>
<evidence type="ECO:0000313" key="25">
    <source>
        <dbReference type="EMBL" id="EKC18944.1"/>
    </source>
</evidence>
<dbReference type="HOGENOM" id="CLU_089876_12_2_1"/>
<dbReference type="NCBIfam" id="TIGR00369">
    <property type="entry name" value="unchar_dom_1"/>
    <property type="match status" value="1"/>
</dbReference>
<evidence type="ECO:0000256" key="12">
    <source>
        <dbReference type="ARBA" id="ARBA00023242"/>
    </source>
</evidence>
<evidence type="ECO:0000256" key="15">
    <source>
        <dbReference type="ARBA" id="ARBA00048074"/>
    </source>
</evidence>
<evidence type="ECO:0000256" key="19">
    <source>
        <dbReference type="ARBA" id="ARBA00064709"/>
    </source>
</evidence>
<evidence type="ECO:0000256" key="22">
    <source>
        <dbReference type="ARBA" id="ARBA00081533"/>
    </source>
</evidence>
<dbReference type="GO" id="GO:0005739">
    <property type="term" value="C:mitochondrion"/>
    <property type="evidence" value="ECO:0007669"/>
    <property type="project" value="UniProtKB-SubCell"/>
</dbReference>
<evidence type="ECO:0000256" key="17">
    <source>
        <dbReference type="ARBA" id="ARBA00052976"/>
    </source>
</evidence>
<dbReference type="GO" id="GO:0005829">
    <property type="term" value="C:cytosol"/>
    <property type="evidence" value="ECO:0007669"/>
    <property type="project" value="UniProtKB-SubCell"/>
</dbReference>
<dbReference type="GO" id="GO:0005819">
    <property type="term" value="C:spindle"/>
    <property type="evidence" value="ECO:0007669"/>
    <property type="project" value="UniProtKB-SubCell"/>
</dbReference>
<evidence type="ECO:0000256" key="13">
    <source>
        <dbReference type="ARBA" id="ARBA00047588"/>
    </source>
</evidence>
<dbReference type="AlphaFoldDB" id="K1PJ43"/>
<dbReference type="FunFam" id="3.10.129.10:FF:000021">
    <property type="entry name" value="Acyl-coenzyme A thioesterase 13"/>
    <property type="match status" value="1"/>
</dbReference>
<comment type="catalytic activity">
    <reaction evidence="14">
        <text>decanoyl-CoA + H2O = decanoate + CoA + H(+)</text>
        <dbReference type="Rhea" id="RHEA:40059"/>
        <dbReference type="ChEBI" id="CHEBI:15377"/>
        <dbReference type="ChEBI" id="CHEBI:15378"/>
        <dbReference type="ChEBI" id="CHEBI:27689"/>
        <dbReference type="ChEBI" id="CHEBI:57287"/>
        <dbReference type="ChEBI" id="CHEBI:61430"/>
    </reaction>
    <physiologicalReaction direction="left-to-right" evidence="14">
        <dbReference type="Rhea" id="RHEA:40060"/>
    </physiologicalReaction>
</comment>
<dbReference type="Pfam" id="PF03061">
    <property type="entry name" value="4HBT"/>
    <property type="match status" value="1"/>
</dbReference>
<evidence type="ECO:0000256" key="16">
    <source>
        <dbReference type="ARBA" id="ARBA00050199"/>
    </source>
</evidence>
<dbReference type="InterPro" id="IPR006683">
    <property type="entry name" value="Thioestr_dom"/>
</dbReference>
<evidence type="ECO:0000256" key="9">
    <source>
        <dbReference type="ARBA" id="ARBA00023098"/>
    </source>
</evidence>
<keyword evidence="8" id="KW-0007">Acetylation</keyword>
<reference evidence="25" key="1">
    <citation type="journal article" date="2012" name="Nature">
        <title>The oyster genome reveals stress adaptation and complexity of shell formation.</title>
        <authorList>
            <person name="Zhang G."/>
            <person name="Fang X."/>
            <person name="Guo X."/>
            <person name="Li L."/>
            <person name="Luo R."/>
            <person name="Xu F."/>
            <person name="Yang P."/>
            <person name="Zhang L."/>
            <person name="Wang X."/>
            <person name="Qi H."/>
            <person name="Xiong Z."/>
            <person name="Que H."/>
            <person name="Xie Y."/>
            <person name="Holland P.W."/>
            <person name="Paps J."/>
            <person name="Zhu Y."/>
            <person name="Wu F."/>
            <person name="Chen Y."/>
            <person name="Wang J."/>
            <person name="Peng C."/>
            <person name="Meng J."/>
            <person name="Yang L."/>
            <person name="Liu J."/>
            <person name="Wen B."/>
            <person name="Zhang N."/>
            <person name="Huang Z."/>
            <person name="Zhu Q."/>
            <person name="Feng Y."/>
            <person name="Mount A."/>
            <person name="Hedgecock D."/>
            <person name="Xu Z."/>
            <person name="Liu Y."/>
            <person name="Domazet-Loso T."/>
            <person name="Du Y."/>
            <person name="Sun X."/>
            <person name="Zhang S."/>
            <person name="Liu B."/>
            <person name="Cheng P."/>
            <person name="Jiang X."/>
            <person name="Li J."/>
            <person name="Fan D."/>
            <person name="Wang W."/>
            <person name="Fu W."/>
            <person name="Wang T."/>
            <person name="Wang B."/>
            <person name="Zhang J."/>
            <person name="Peng Z."/>
            <person name="Li Y."/>
            <person name="Li N."/>
            <person name="Wang J."/>
            <person name="Chen M."/>
            <person name="He Y."/>
            <person name="Tan F."/>
            <person name="Song X."/>
            <person name="Zheng Q."/>
            <person name="Huang R."/>
            <person name="Yang H."/>
            <person name="Du X."/>
            <person name="Chen L."/>
            <person name="Yang M."/>
            <person name="Gaffney P.M."/>
            <person name="Wang S."/>
            <person name="Luo L."/>
            <person name="She Z."/>
            <person name="Ming Y."/>
            <person name="Huang W."/>
            <person name="Zhang S."/>
            <person name="Huang B."/>
            <person name="Zhang Y."/>
            <person name="Qu T."/>
            <person name="Ni P."/>
            <person name="Miao G."/>
            <person name="Wang J."/>
            <person name="Wang Q."/>
            <person name="Steinberg C.E."/>
            <person name="Wang H."/>
            <person name="Li N."/>
            <person name="Qian L."/>
            <person name="Zhang G."/>
            <person name="Li Y."/>
            <person name="Yang H."/>
            <person name="Liu X."/>
            <person name="Wang J."/>
            <person name="Yin Y."/>
            <person name="Wang J."/>
        </authorList>
    </citation>
    <scope>NUCLEOTIDE SEQUENCE [LARGE SCALE GENOMIC DNA]</scope>
    <source>
        <strain evidence="25">05x7-T-G4-1.051#20</strain>
    </source>
</reference>
<evidence type="ECO:0000256" key="7">
    <source>
        <dbReference type="ARBA" id="ARBA00022801"/>
    </source>
</evidence>
<dbReference type="PANTHER" id="PTHR21660">
    <property type="entry name" value="THIOESTERASE SUPERFAMILY MEMBER-RELATED"/>
    <property type="match status" value="1"/>
</dbReference>